<dbReference type="OrthoDB" id="2289822at2759"/>
<gene>
    <name evidence="1" type="ORF">INT45_004095</name>
</gene>
<reference evidence="1 2" key="1">
    <citation type="submission" date="2020-12" db="EMBL/GenBank/DDBJ databases">
        <title>Metabolic potential, ecology and presence of endohyphal bacteria is reflected in genomic diversity of Mucoromycotina.</title>
        <authorList>
            <person name="Muszewska A."/>
            <person name="Okrasinska A."/>
            <person name="Steczkiewicz K."/>
            <person name="Drgas O."/>
            <person name="Orlowska M."/>
            <person name="Perlinska-Lenart U."/>
            <person name="Aleksandrzak-Piekarczyk T."/>
            <person name="Szatraj K."/>
            <person name="Zielenkiewicz U."/>
            <person name="Pilsyk S."/>
            <person name="Malc E."/>
            <person name="Mieczkowski P."/>
            <person name="Kruszewska J.S."/>
            <person name="Biernat P."/>
            <person name="Pawlowska J."/>
        </authorList>
    </citation>
    <scope>NUCLEOTIDE SEQUENCE [LARGE SCALE GENOMIC DNA]</scope>
    <source>
        <strain evidence="1 2">CBS 142.35</strain>
    </source>
</reference>
<evidence type="ECO:0000313" key="2">
    <source>
        <dbReference type="Proteomes" id="UP000646827"/>
    </source>
</evidence>
<keyword evidence="2" id="KW-1185">Reference proteome</keyword>
<evidence type="ECO:0000313" key="1">
    <source>
        <dbReference type="EMBL" id="KAG2215276.1"/>
    </source>
</evidence>
<name>A0A8H7RQD2_9FUNG</name>
<sequence>MYLLDDKTTDCTHCSTARYKEGSTTEPAKIMQQLPLKEQLALLVSDKKTCEMLEYRSKRPTKENVMTDIFDGKLYNNVKHLFENELVIGLWLYTDDYQQFKSMGILPGPNKPQDMTFFKPLLSDLEQLCKNGIIVETEAGSLRVRAHLLFCGSDTLAVAKMAGHSSHTHYRECRFCLICGEFMLHHMTFPPKPTSRPCVGKQLWRIIIGEYDSHKLSASFAGDCSDIYFHSGFYRSINWIHFALYLVPSLLLEYYTDESTCDALMNLATAFKYICTRELHTNDIVSLKQAVSAWNNWLLVQVNNKKLPGSVFTINQHYLLHMYKLVERLGPMPHYATFYAGVNSGNVIVEIAAIQRRNRLQEPQEQKRKTVLASTLANSPEIWGPFSKKSATDMKCVTQLKNFWAIHQNTYNIIIDQHQELETGRRLWKESIVYGSKNHSFIRIITKVNTDLSWTSSIRPEKH</sequence>
<protein>
    <recommendedName>
        <fullName evidence="3">Transposase domain-containing protein</fullName>
    </recommendedName>
</protein>
<organism evidence="1 2">
    <name type="scientific">Circinella minor</name>
    <dbReference type="NCBI Taxonomy" id="1195481"/>
    <lineage>
        <taxon>Eukaryota</taxon>
        <taxon>Fungi</taxon>
        <taxon>Fungi incertae sedis</taxon>
        <taxon>Mucoromycota</taxon>
        <taxon>Mucoromycotina</taxon>
        <taxon>Mucoromycetes</taxon>
        <taxon>Mucorales</taxon>
        <taxon>Lichtheimiaceae</taxon>
        <taxon>Circinella</taxon>
    </lineage>
</organism>
<dbReference type="Proteomes" id="UP000646827">
    <property type="component" value="Unassembled WGS sequence"/>
</dbReference>
<dbReference type="EMBL" id="JAEPRB010000531">
    <property type="protein sequence ID" value="KAG2215276.1"/>
    <property type="molecule type" value="Genomic_DNA"/>
</dbReference>
<accession>A0A8H7RQD2</accession>
<proteinExistence type="predicted"/>
<dbReference type="AlphaFoldDB" id="A0A8H7RQD2"/>
<evidence type="ECO:0008006" key="3">
    <source>
        <dbReference type="Google" id="ProtNLM"/>
    </source>
</evidence>
<comment type="caution">
    <text evidence="1">The sequence shown here is derived from an EMBL/GenBank/DDBJ whole genome shotgun (WGS) entry which is preliminary data.</text>
</comment>